<comment type="similarity">
    <text evidence="8">Belongs to the TRAP transporter small permease family.</text>
</comment>
<feature type="transmembrane region" description="Helical" evidence="9">
    <location>
        <begin position="137"/>
        <end position="159"/>
    </location>
</feature>
<evidence type="ECO:0000313" key="11">
    <source>
        <dbReference type="EMBL" id="MFC4409941.1"/>
    </source>
</evidence>
<name>A0ABV8X363_9LACT</name>
<evidence type="ECO:0000256" key="8">
    <source>
        <dbReference type="ARBA" id="ARBA00038436"/>
    </source>
</evidence>
<evidence type="ECO:0000256" key="5">
    <source>
        <dbReference type="ARBA" id="ARBA00022692"/>
    </source>
</evidence>
<organism evidence="11 12">
    <name type="scientific">Chungangia koreensis</name>
    <dbReference type="NCBI Taxonomy" id="752657"/>
    <lineage>
        <taxon>Bacteria</taxon>
        <taxon>Bacillati</taxon>
        <taxon>Bacillota</taxon>
        <taxon>Bacilli</taxon>
        <taxon>Lactobacillales</taxon>
        <taxon>Chungangia</taxon>
    </lineage>
</organism>
<reference evidence="12" key="1">
    <citation type="journal article" date="2019" name="Int. J. Syst. Evol. Microbiol.">
        <title>The Global Catalogue of Microorganisms (GCM) 10K type strain sequencing project: providing services to taxonomists for standard genome sequencing and annotation.</title>
        <authorList>
            <consortium name="The Broad Institute Genomics Platform"/>
            <consortium name="The Broad Institute Genome Sequencing Center for Infectious Disease"/>
            <person name="Wu L."/>
            <person name="Ma J."/>
        </authorList>
    </citation>
    <scope>NUCLEOTIDE SEQUENCE [LARGE SCALE GENOMIC DNA]</scope>
    <source>
        <strain evidence="12">CCUG 59778</strain>
    </source>
</reference>
<keyword evidence="2" id="KW-0813">Transport</keyword>
<keyword evidence="12" id="KW-1185">Reference proteome</keyword>
<sequence>MEKLEKLFSKLENIFLILSQVALVIMMILTTFDAFSRYLFSNSIVGAYEVTEMYLMVALVFLSMSYVQKVDGHIRLDILFERFPKRVQAIVNSVFYVLAAGMMFFIGLKGLEMTINALQNNLVASGLINLPLWISYIWIPIGAFLIMVRLVIQVILLLIGREAHPVKEILIEEDDFE</sequence>
<dbReference type="Pfam" id="PF04290">
    <property type="entry name" value="DctQ"/>
    <property type="match status" value="1"/>
</dbReference>
<gene>
    <name evidence="11" type="ORF">ACFOZY_05750</name>
</gene>
<dbReference type="InterPro" id="IPR055348">
    <property type="entry name" value="DctQ"/>
</dbReference>
<evidence type="ECO:0000256" key="2">
    <source>
        <dbReference type="ARBA" id="ARBA00022448"/>
    </source>
</evidence>
<feature type="domain" description="Tripartite ATP-independent periplasmic transporters DctQ component" evidence="10">
    <location>
        <begin position="26"/>
        <end position="157"/>
    </location>
</feature>
<evidence type="ECO:0000313" key="12">
    <source>
        <dbReference type="Proteomes" id="UP001595817"/>
    </source>
</evidence>
<evidence type="ECO:0000256" key="3">
    <source>
        <dbReference type="ARBA" id="ARBA00022475"/>
    </source>
</evidence>
<dbReference type="EMBL" id="JBHSEC010000006">
    <property type="protein sequence ID" value="MFC4409941.1"/>
    <property type="molecule type" value="Genomic_DNA"/>
</dbReference>
<keyword evidence="5 9" id="KW-0812">Transmembrane</keyword>
<comment type="caution">
    <text evidence="11">The sequence shown here is derived from an EMBL/GenBank/DDBJ whole genome shotgun (WGS) entry which is preliminary data.</text>
</comment>
<proteinExistence type="inferred from homology"/>
<evidence type="ECO:0000256" key="6">
    <source>
        <dbReference type="ARBA" id="ARBA00022989"/>
    </source>
</evidence>
<keyword evidence="3" id="KW-1003">Cell membrane</keyword>
<dbReference type="RefSeq" id="WP_378153239.1">
    <property type="nucleotide sequence ID" value="NZ_JBHSEC010000006.1"/>
</dbReference>
<comment type="subcellular location">
    <subcellularLocation>
        <location evidence="1">Cell inner membrane</location>
        <topology evidence="1">Multi-pass membrane protein</topology>
    </subcellularLocation>
</comment>
<evidence type="ECO:0000256" key="7">
    <source>
        <dbReference type="ARBA" id="ARBA00023136"/>
    </source>
</evidence>
<keyword evidence="6 9" id="KW-1133">Transmembrane helix</keyword>
<dbReference type="InterPro" id="IPR007387">
    <property type="entry name" value="TRAP_DctQ"/>
</dbReference>
<feature type="transmembrane region" description="Helical" evidence="9">
    <location>
        <begin position="52"/>
        <end position="68"/>
    </location>
</feature>
<feature type="transmembrane region" description="Helical" evidence="9">
    <location>
        <begin position="12"/>
        <end position="32"/>
    </location>
</feature>
<evidence type="ECO:0000256" key="1">
    <source>
        <dbReference type="ARBA" id="ARBA00004429"/>
    </source>
</evidence>
<protein>
    <submittedName>
        <fullName evidence="11">TRAP transporter small permease</fullName>
    </submittedName>
</protein>
<dbReference type="PANTHER" id="PTHR35011">
    <property type="entry name" value="2,3-DIKETO-L-GULONATE TRAP TRANSPORTER SMALL PERMEASE PROTEIN YIAM"/>
    <property type="match status" value="1"/>
</dbReference>
<evidence type="ECO:0000256" key="4">
    <source>
        <dbReference type="ARBA" id="ARBA00022519"/>
    </source>
</evidence>
<accession>A0ABV8X363</accession>
<dbReference type="PANTHER" id="PTHR35011:SF10">
    <property type="entry name" value="TRAP TRANSPORTER SMALL PERMEASE PROTEIN"/>
    <property type="match status" value="1"/>
</dbReference>
<evidence type="ECO:0000256" key="9">
    <source>
        <dbReference type="SAM" id="Phobius"/>
    </source>
</evidence>
<keyword evidence="7 9" id="KW-0472">Membrane</keyword>
<feature type="transmembrane region" description="Helical" evidence="9">
    <location>
        <begin position="89"/>
        <end position="108"/>
    </location>
</feature>
<keyword evidence="4" id="KW-0997">Cell inner membrane</keyword>
<evidence type="ECO:0000259" key="10">
    <source>
        <dbReference type="Pfam" id="PF04290"/>
    </source>
</evidence>
<dbReference type="Proteomes" id="UP001595817">
    <property type="component" value="Unassembled WGS sequence"/>
</dbReference>